<protein>
    <recommendedName>
        <fullName evidence="2">non-specific serine/threonine protein kinase</fullName>
        <ecNumber evidence="2">2.7.11.1</ecNumber>
    </recommendedName>
</protein>
<evidence type="ECO:0000256" key="3">
    <source>
        <dbReference type="ARBA" id="ARBA00022527"/>
    </source>
</evidence>
<organism evidence="12 13">
    <name type="scientific">Erythranthe guttata</name>
    <name type="common">Yellow monkey flower</name>
    <name type="synonym">Mimulus guttatus</name>
    <dbReference type="NCBI Taxonomy" id="4155"/>
    <lineage>
        <taxon>Eukaryota</taxon>
        <taxon>Viridiplantae</taxon>
        <taxon>Streptophyta</taxon>
        <taxon>Embryophyta</taxon>
        <taxon>Tracheophyta</taxon>
        <taxon>Spermatophyta</taxon>
        <taxon>Magnoliopsida</taxon>
        <taxon>eudicotyledons</taxon>
        <taxon>Gunneridae</taxon>
        <taxon>Pentapetalae</taxon>
        <taxon>asterids</taxon>
        <taxon>lamiids</taxon>
        <taxon>Lamiales</taxon>
        <taxon>Phrymaceae</taxon>
        <taxon>Erythranthe</taxon>
    </lineage>
</organism>
<dbReference type="FunFam" id="1.10.510.10:FF:000020">
    <property type="entry name" value="serine/threonine-protein kinase D6PK-like"/>
    <property type="match status" value="1"/>
</dbReference>
<dbReference type="Gene3D" id="3.30.200.20">
    <property type="entry name" value="Phosphorylase Kinase, domain 1"/>
    <property type="match status" value="1"/>
</dbReference>
<evidence type="ECO:0000313" key="12">
    <source>
        <dbReference type="EMBL" id="EYU36086.1"/>
    </source>
</evidence>
<feature type="domain" description="Protein kinase" evidence="11">
    <location>
        <begin position="188"/>
        <end position="530"/>
    </location>
</feature>
<evidence type="ECO:0000256" key="5">
    <source>
        <dbReference type="ARBA" id="ARBA00022741"/>
    </source>
</evidence>
<dbReference type="InterPro" id="IPR011009">
    <property type="entry name" value="Kinase-like_dom_sf"/>
</dbReference>
<dbReference type="eggNOG" id="KOG0610">
    <property type="taxonomic scope" value="Eukaryota"/>
</dbReference>
<evidence type="ECO:0000256" key="6">
    <source>
        <dbReference type="ARBA" id="ARBA00022777"/>
    </source>
</evidence>
<keyword evidence="7" id="KW-0067">ATP-binding</keyword>
<dbReference type="STRING" id="4155.A0A022R774"/>
<evidence type="ECO:0000259" key="11">
    <source>
        <dbReference type="PROSITE" id="PS50011"/>
    </source>
</evidence>
<dbReference type="PROSITE" id="PS50011">
    <property type="entry name" value="PROTEIN_KINASE_DOM"/>
    <property type="match status" value="1"/>
</dbReference>
<evidence type="ECO:0000256" key="10">
    <source>
        <dbReference type="SAM" id="MobiDB-lite"/>
    </source>
</evidence>
<dbReference type="SMART" id="SM00220">
    <property type="entry name" value="S_TKc"/>
    <property type="match status" value="1"/>
</dbReference>
<dbReference type="Proteomes" id="UP000030748">
    <property type="component" value="Unassembled WGS sequence"/>
</dbReference>
<evidence type="ECO:0000256" key="2">
    <source>
        <dbReference type="ARBA" id="ARBA00012513"/>
    </source>
</evidence>
<proteinExistence type="inferred from homology"/>
<reference evidence="12 13" key="1">
    <citation type="journal article" date="2013" name="Proc. Natl. Acad. Sci. U.S.A.">
        <title>Fine-scale variation in meiotic recombination in Mimulus inferred from population shotgun sequencing.</title>
        <authorList>
            <person name="Hellsten U."/>
            <person name="Wright K.M."/>
            <person name="Jenkins J."/>
            <person name="Shu S."/>
            <person name="Yuan Y."/>
            <person name="Wessler S.R."/>
            <person name="Schmutz J."/>
            <person name="Willis J.H."/>
            <person name="Rokhsar D.S."/>
        </authorList>
    </citation>
    <scope>NUCLEOTIDE SEQUENCE [LARGE SCALE GENOMIC DNA]</scope>
    <source>
        <strain evidence="13">cv. DUN x IM62</strain>
    </source>
</reference>
<dbReference type="PANTHER" id="PTHR45637">
    <property type="entry name" value="FLIPPASE KINASE 1-RELATED"/>
    <property type="match status" value="1"/>
</dbReference>
<dbReference type="CDD" id="cd05574">
    <property type="entry name" value="STKc_phototropin_like"/>
    <property type="match status" value="1"/>
</dbReference>
<dbReference type="InterPro" id="IPR008271">
    <property type="entry name" value="Ser/Thr_kinase_AS"/>
</dbReference>
<comment type="catalytic activity">
    <reaction evidence="9">
        <text>L-seryl-[protein] + ATP = O-phospho-L-seryl-[protein] + ADP + H(+)</text>
        <dbReference type="Rhea" id="RHEA:17989"/>
        <dbReference type="Rhea" id="RHEA-COMP:9863"/>
        <dbReference type="Rhea" id="RHEA-COMP:11604"/>
        <dbReference type="ChEBI" id="CHEBI:15378"/>
        <dbReference type="ChEBI" id="CHEBI:29999"/>
        <dbReference type="ChEBI" id="CHEBI:30616"/>
        <dbReference type="ChEBI" id="CHEBI:83421"/>
        <dbReference type="ChEBI" id="CHEBI:456216"/>
        <dbReference type="EC" id="2.7.11.1"/>
    </reaction>
</comment>
<keyword evidence="4" id="KW-0808">Transferase</keyword>
<comment type="similarity">
    <text evidence="1">Belongs to the protein kinase superfamily. AGC Ser/Thr protein kinase family.</text>
</comment>
<dbReference type="SUPFAM" id="SSF56112">
    <property type="entry name" value="Protein kinase-like (PK-like)"/>
    <property type="match status" value="1"/>
</dbReference>
<keyword evidence="5" id="KW-0547">Nucleotide-binding</keyword>
<dbReference type="GO" id="GO:0005634">
    <property type="term" value="C:nucleus"/>
    <property type="evidence" value="ECO:0000318"/>
    <property type="project" value="GO_Central"/>
</dbReference>
<keyword evidence="3" id="KW-0723">Serine/threonine-protein kinase</keyword>
<accession>A0A022R774</accession>
<dbReference type="Gene3D" id="1.10.510.10">
    <property type="entry name" value="Transferase(Phosphotransferase) domain 1"/>
    <property type="match status" value="2"/>
</dbReference>
<name>A0A022R774_ERYGU</name>
<dbReference type="GO" id="GO:0005737">
    <property type="term" value="C:cytoplasm"/>
    <property type="evidence" value="ECO:0000318"/>
    <property type="project" value="GO_Central"/>
</dbReference>
<evidence type="ECO:0000256" key="1">
    <source>
        <dbReference type="ARBA" id="ARBA00009903"/>
    </source>
</evidence>
<dbReference type="PROSITE" id="PS00108">
    <property type="entry name" value="PROTEIN_KINASE_ST"/>
    <property type="match status" value="1"/>
</dbReference>
<evidence type="ECO:0000256" key="7">
    <source>
        <dbReference type="ARBA" id="ARBA00022840"/>
    </source>
</evidence>
<evidence type="ECO:0000256" key="8">
    <source>
        <dbReference type="ARBA" id="ARBA00047899"/>
    </source>
</evidence>
<evidence type="ECO:0000313" key="13">
    <source>
        <dbReference type="Proteomes" id="UP000030748"/>
    </source>
</evidence>
<evidence type="ECO:0000256" key="4">
    <source>
        <dbReference type="ARBA" id="ARBA00022679"/>
    </source>
</evidence>
<dbReference type="EMBL" id="KI630592">
    <property type="protein sequence ID" value="EYU36086.1"/>
    <property type="molecule type" value="Genomic_DNA"/>
</dbReference>
<dbReference type="GO" id="GO:0005886">
    <property type="term" value="C:plasma membrane"/>
    <property type="evidence" value="ECO:0000318"/>
    <property type="project" value="GO_Central"/>
</dbReference>
<feature type="region of interest" description="Disordered" evidence="10">
    <location>
        <begin position="58"/>
        <end position="78"/>
    </location>
</feature>
<dbReference type="GO" id="GO:0005524">
    <property type="term" value="F:ATP binding"/>
    <property type="evidence" value="ECO:0007669"/>
    <property type="project" value="UniProtKB-KW"/>
</dbReference>
<dbReference type="Pfam" id="PF00069">
    <property type="entry name" value="Pkinase"/>
    <property type="match status" value="2"/>
</dbReference>
<dbReference type="EC" id="2.7.11.1" evidence="2"/>
<gene>
    <name evidence="12" type="ORF">MIMGU_mgv1a003447mg</name>
</gene>
<comment type="catalytic activity">
    <reaction evidence="8">
        <text>L-threonyl-[protein] + ATP = O-phospho-L-threonyl-[protein] + ADP + H(+)</text>
        <dbReference type="Rhea" id="RHEA:46608"/>
        <dbReference type="Rhea" id="RHEA-COMP:11060"/>
        <dbReference type="Rhea" id="RHEA-COMP:11605"/>
        <dbReference type="ChEBI" id="CHEBI:15378"/>
        <dbReference type="ChEBI" id="CHEBI:30013"/>
        <dbReference type="ChEBI" id="CHEBI:30616"/>
        <dbReference type="ChEBI" id="CHEBI:61977"/>
        <dbReference type="ChEBI" id="CHEBI:456216"/>
        <dbReference type="EC" id="2.7.11.1"/>
    </reaction>
</comment>
<dbReference type="InterPro" id="IPR000719">
    <property type="entry name" value="Prot_kinase_dom"/>
</dbReference>
<dbReference type="GO" id="GO:0004674">
    <property type="term" value="F:protein serine/threonine kinase activity"/>
    <property type="evidence" value="ECO:0000318"/>
    <property type="project" value="GO_Central"/>
</dbReference>
<sequence>MDCSNEIIELTENYDFAPKVGVARRPLEKHAIGDDINKLFEAIEIGRTGRNITRTQGRFRDSTRRNPAKRPMRGGIGISEPVSLKQSLRGLSISQASEMAAVKKRMSRPFLVIEANQANSTTTVVATTELSQSSKSSTTTSHSEESYYHLSGSHRIGCRPHMSKDSKWEAIRSILKQENLIKLGLRHFKLLRKIGGGDIGRVYLSELIGTNCLFAVKIMDNGSLITREKMARTKTEKEILEILDHPFLPTLYAHFATNKFSCLVMEYCPGGDLHVLRQKQLTKSFPEKSARFYAAEVLLALEYLHMLGVVYRDLKPENILVREDGHIMLSDFDLSLRCTVNPTLLNSSSFSSPAITTTGGPPKNIPSTPCSDYSNCTHPFCLQPISWQQLSCFTPGFLSKTRKLKTELAINHHPLPQLVVEPTSARSNSFVGTHEYLAPEIIKGGGHGSAVDWWTYGIFLYELLYGRTPFRGSSNEETISNVVSQRLDFPDRPAVSCQARDLIERLLKKEPEGRMGAVKGAVEIKQHPFFEGVNWALVRCEKPPEVPKSFDLANVVVVPHTKTSNLFRKEFELGEECEIEFEMF</sequence>
<keyword evidence="13" id="KW-1185">Reference proteome</keyword>
<keyword evidence="6" id="KW-0418">Kinase</keyword>
<dbReference type="FunFam" id="3.30.200.20:FF:000753">
    <property type="entry name" value="Serine/Threonine Kinase"/>
    <property type="match status" value="1"/>
</dbReference>
<dbReference type="AlphaFoldDB" id="A0A022R774"/>
<evidence type="ECO:0000256" key="9">
    <source>
        <dbReference type="ARBA" id="ARBA00048679"/>
    </source>
</evidence>
<dbReference type="FunFam" id="1.10.510.10:FF:000028">
    <property type="entry name" value="serine/threonine-protein kinase D6PK-like"/>
    <property type="match status" value="1"/>
</dbReference>